<gene>
    <name evidence="5" type="ORF">APZ00_23890</name>
</gene>
<dbReference type="RefSeq" id="WP_050470992.1">
    <property type="nucleotide sequence ID" value="NZ_CP013068.1"/>
</dbReference>
<dbReference type="SMART" id="SM00054">
    <property type="entry name" value="EFh"/>
    <property type="match status" value="5"/>
</dbReference>
<dbReference type="Gene3D" id="1.10.238.10">
    <property type="entry name" value="EF-hand"/>
    <property type="match status" value="4"/>
</dbReference>
<feature type="region of interest" description="Disordered" evidence="3">
    <location>
        <begin position="299"/>
        <end position="338"/>
    </location>
</feature>
<accession>A0A0L0J6T4</accession>
<keyword evidence="6" id="KW-1185">Reference proteome</keyword>
<dbReference type="InterPro" id="IPR018247">
    <property type="entry name" value="EF_Hand_1_Ca_BS"/>
</dbReference>
<feature type="region of interest" description="Disordered" evidence="3">
    <location>
        <begin position="135"/>
        <end position="202"/>
    </location>
</feature>
<feature type="chain" id="PRO_5043332554" evidence="4">
    <location>
        <begin position="27"/>
        <end position="338"/>
    </location>
</feature>
<feature type="signal peptide" evidence="4">
    <location>
        <begin position="1"/>
        <end position="26"/>
    </location>
</feature>
<dbReference type="STRING" id="121719.APZ00_23890"/>
<dbReference type="PANTHER" id="PTHR10827:SF98">
    <property type="entry name" value="45 KDA CALCIUM-BINDING PROTEIN"/>
    <property type="match status" value="1"/>
</dbReference>
<sequence length="338" mass="36301">MTALKTIAIGTLAAALATSVAGIALADSFGPKGWGGMDREGGRHGGRMIEMFDQNKDGAVTQDEVNAVVAERFAAADADKDGRVTLEEFKAYRLAEMQPMKVRAFQRLDRDGDGKVTRAEFDRISDRMFARLDRDGDGELKAMPVPPRGPEGRGAEARGPGGKGPEGKGPEGRGPEGRGPEGKDREGWKMGHGPKGPHGRHGMMMMEMFERFDVNGDGTVTRAEFDEVRGQLFALADTGNAGSFDLQGFDALFASMAEPRLVRMFQRLDTDGDLAITAEENAARTADLVARMDRNGDGVLTKADFRKGGKEGRKGPHGERHGDRQGGDKGKGPQGRQG</sequence>
<evidence type="ECO:0000256" key="1">
    <source>
        <dbReference type="ARBA" id="ARBA00022723"/>
    </source>
</evidence>
<keyword evidence="4" id="KW-0732">Signal</keyword>
<dbReference type="GO" id="GO:0005509">
    <property type="term" value="F:calcium ion binding"/>
    <property type="evidence" value="ECO:0007669"/>
    <property type="project" value="InterPro"/>
</dbReference>
<dbReference type="AlphaFoldDB" id="A0A0L0J6T4"/>
<dbReference type="EMBL" id="CP013068">
    <property type="protein sequence ID" value="ALV29710.1"/>
    <property type="molecule type" value="Genomic_DNA"/>
</dbReference>
<keyword evidence="2" id="KW-0677">Repeat</keyword>
<dbReference type="InterPro" id="IPR011992">
    <property type="entry name" value="EF-hand-dom_pair"/>
</dbReference>
<dbReference type="KEGG" id="pphr:APZ00_23890"/>
<keyword evidence="1" id="KW-0479">Metal-binding</keyword>
<dbReference type="Proteomes" id="UP000064921">
    <property type="component" value="Chromosome"/>
</dbReference>
<feature type="compositionally biased region" description="Basic and acidic residues" evidence="3">
    <location>
        <begin position="303"/>
        <end position="331"/>
    </location>
</feature>
<evidence type="ECO:0000313" key="6">
    <source>
        <dbReference type="Proteomes" id="UP000064921"/>
    </source>
</evidence>
<feature type="compositionally biased region" description="Basic and acidic residues" evidence="3">
    <location>
        <begin position="165"/>
        <end position="189"/>
    </location>
</feature>
<dbReference type="Pfam" id="PF13499">
    <property type="entry name" value="EF-hand_7"/>
    <property type="match status" value="1"/>
</dbReference>
<name>A0A0L0J6T4_9HYPH</name>
<dbReference type="PATRIC" id="fig|121719.5.peg.168"/>
<dbReference type="SUPFAM" id="SSF47473">
    <property type="entry name" value="EF-hand"/>
    <property type="match status" value="2"/>
</dbReference>
<protein>
    <submittedName>
        <fullName evidence="5">Uncharacterized protein</fullName>
    </submittedName>
</protein>
<dbReference type="PANTHER" id="PTHR10827">
    <property type="entry name" value="RETICULOCALBIN"/>
    <property type="match status" value="1"/>
</dbReference>
<evidence type="ECO:0000256" key="4">
    <source>
        <dbReference type="SAM" id="SignalP"/>
    </source>
</evidence>
<evidence type="ECO:0000256" key="3">
    <source>
        <dbReference type="SAM" id="MobiDB-lite"/>
    </source>
</evidence>
<dbReference type="eggNOG" id="COG5126">
    <property type="taxonomic scope" value="Bacteria"/>
</dbReference>
<dbReference type="Pfam" id="PF13202">
    <property type="entry name" value="EF-hand_5"/>
    <property type="match status" value="3"/>
</dbReference>
<dbReference type="InterPro" id="IPR002048">
    <property type="entry name" value="EF_hand_dom"/>
</dbReference>
<evidence type="ECO:0000313" key="5">
    <source>
        <dbReference type="EMBL" id="ALV29710.1"/>
    </source>
</evidence>
<dbReference type="PROSITE" id="PS50222">
    <property type="entry name" value="EF_HAND_2"/>
    <property type="match status" value="3"/>
</dbReference>
<reference evidence="5 6" key="1">
    <citation type="submission" date="2015-10" db="EMBL/GenBank/DDBJ databases">
        <title>The world's first case of liver abscess caused by Pannonibacter phragmitetus.</title>
        <authorList>
            <person name="Ming D."/>
            <person name="Wang M."/>
            <person name="Zhou Y."/>
            <person name="Jiang T."/>
            <person name="Hu S."/>
        </authorList>
    </citation>
    <scope>NUCLEOTIDE SEQUENCE [LARGE SCALE GENOMIC DNA]</scope>
    <source>
        <strain evidence="5 6">31801</strain>
    </source>
</reference>
<dbReference type="PROSITE" id="PS00018">
    <property type="entry name" value="EF_HAND_1"/>
    <property type="match status" value="4"/>
</dbReference>
<evidence type="ECO:0000256" key="2">
    <source>
        <dbReference type="ARBA" id="ARBA00022737"/>
    </source>
</evidence>
<proteinExistence type="predicted"/>
<organism evidence="5 6">
    <name type="scientific">Pannonibacter phragmitetus</name>
    <dbReference type="NCBI Taxonomy" id="121719"/>
    <lineage>
        <taxon>Bacteria</taxon>
        <taxon>Pseudomonadati</taxon>
        <taxon>Pseudomonadota</taxon>
        <taxon>Alphaproteobacteria</taxon>
        <taxon>Hyphomicrobiales</taxon>
        <taxon>Stappiaceae</taxon>
        <taxon>Pannonibacter</taxon>
    </lineage>
</organism>